<feature type="repeat" description="PPR" evidence="2">
    <location>
        <begin position="431"/>
        <end position="465"/>
    </location>
</feature>
<name>A0AAD5TL86_9FUNG</name>
<dbReference type="PANTHER" id="PTHR45613:SF9">
    <property type="entry name" value="MITOCHONDRIAL GROUP I INTRON SPLICING FACTOR CCM1"/>
    <property type="match status" value="1"/>
</dbReference>
<dbReference type="Pfam" id="PF17177">
    <property type="entry name" value="PPR_long"/>
    <property type="match status" value="1"/>
</dbReference>
<dbReference type="InterPro" id="IPR033443">
    <property type="entry name" value="PROP1-like_PPR_dom"/>
</dbReference>
<protein>
    <recommendedName>
        <fullName evidence="4">PROP1-like PPR domain-containing protein</fullName>
    </recommendedName>
</protein>
<evidence type="ECO:0000256" key="1">
    <source>
        <dbReference type="ARBA" id="ARBA00022737"/>
    </source>
</evidence>
<dbReference type="EMBL" id="JADGJQ010000031">
    <property type="protein sequence ID" value="KAJ3177741.1"/>
    <property type="molecule type" value="Genomic_DNA"/>
</dbReference>
<dbReference type="Pfam" id="PF13041">
    <property type="entry name" value="PPR_2"/>
    <property type="match status" value="1"/>
</dbReference>
<evidence type="ECO:0000256" key="2">
    <source>
        <dbReference type="PROSITE-ProRule" id="PRU00708"/>
    </source>
</evidence>
<feature type="domain" description="PROP1-like PPR" evidence="4">
    <location>
        <begin position="177"/>
        <end position="344"/>
    </location>
</feature>
<dbReference type="Proteomes" id="UP001212152">
    <property type="component" value="Unassembled WGS sequence"/>
</dbReference>
<keyword evidence="6" id="KW-1185">Reference proteome</keyword>
<dbReference type="InterPro" id="IPR002885">
    <property type="entry name" value="PPR_rpt"/>
</dbReference>
<dbReference type="PANTHER" id="PTHR45613">
    <property type="entry name" value="PENTATRICOPEPTIDE REPEAT-CONTAINING PROTEIN"/>
    <property type="match status" value="1"/>
</dbReference>
<feature type="compositionally biased region" description="Basic and acidic residues" evidence="3">
    <location>
        <begin position="60"/>
        <end position="75"/>
    </location>
</feature>
<feature type="compositionally biased region" description="Pro residues" evidence="3">
    <location>
        <begin position="638"/>
        <end position="648"/>
    </location>
</feature>
<evidence type="ECO:0000313" key="6">
    <source>
        <dbReference type="Proteomes" id="UP001212152"/>
    </source>
</evidence>
<comment type="caution">
    <text evidence="5">The sequence shown here is derived from an EMBL/GenBank/DDBJ whole genome shotgun (WGS) entry which is preliminary data.</text>
</comment>
<feature type="region of interest" description="Disordered" evidence="3">
    <location>
        <begin position="617"/>
        <end position="655"/>
    </location>
</feature>
<dbReference type="AlphaFoldDB" id="A0AAD5TL86"/>
<accession>A0AAD5TL86</accession>
<organism evidence="5 6">
    <name type="scientific">Geranomyces variabilis</name>
    <dbReference type="NCBI Taxonomy" id="109894"/>
    <lineage>
        <taxon>Eukaryota</taxon>
        <taxon>Fungi</taxon>
        <taxon>Fungi incertae sedis</taxon>
        <taxon>Chytridiomycota</taxon>
        <taxon>Chytridiomycota incertae sedis</taxon>
        <taxon>Chytridiomycetes</taxon>
        <taxon>Spizellomycetales</taxon>
        <taxon>Powellomycetaceae</taxon>
        <taxon>Geranomyces</taxon>
    </lineage>
</organism>
<feature type="compositionally biased region" description="Low complexity" evidence="3">
    <location>
        <begin position="48"/>
        <end position="59"/>
    </location>
</feature>
<evidence type="ECO:0000259" key="4">
    <source>
        <dbReference type="Pfam" id="PF17177"/>
    </source>
</evidence>
<feature type="repeat" description="PPR" evidence="2">
    <location>
        <begin position="317"/>
        <end position="347"/>
    </location>
</feature>
<feature type="compositionally biased region" description="Polar residues" evidence="3">
    <location>
        <begin position="622"/>
        <end position="635"/>
    </location>
</feature>
<reference evidence="5" key="1">
    <citation type="submission" date="2020-05" db="EMBL/GenBank/DDBJ databases">
        <title>Phylogenomic resolution of chytrid fungi.</title>
        <authorList>
            <person name="Stajich J.E."/>
            <person name="Amses K."/>
            <person name="Simmons R."/>
            <person name="Seto K."/>
            <person name="Myers J."/>
            <person name="Bonds A."/>
            <person name="Quandt C.A."/>
            <person name="Barry K."/>
            <person name="Liu P."/>
            <person name="Grigoriev I."/>
            <person name="Longcore J.E."/>
            <person name="James T.Y."/>
        </authorList>
    </citation>
    <scope>NUCLEOTIDE SEQUENCE</scope>
    <source>
        <strain evidence="5">JEL0379</strain>
    </source>
</reference>
<evidence type="ECO:0000256" key="3">
    <source>
        <dbReference type="SAM" id="MobiDB-lite"/>
    </source>
</evidence>
<feature type="region of interest" description="Disordered" evidence="3">
    <location>
        <begin position="48"/>
        <end position="75"/>
    </location>
</feature>
<dbReference type="InterPro" id="IPR011990">
    <property type="entry name" value="TPR-like_helical_dom_sf"/>
</dbReference>
<dbReference type="PROSITE" id="PS51375">
    <property type="entry name" value="PPR"/>
    <property type="match status" value="3"/>
</dbReference>
<evidence type="ECO:0000313" key="5">
    <source>
        <dbReference type="EMBL" id="KAJ3177741.1"/>
    </source>
</evidence>
<gene>
    <name evidence="5" type="ORF">HDU87_004263</name>
</gene>
<proteinExistence type="predicted"/>
<keyword evidence="1" id="KW-0677">Repeat</keyword>
<sequence length="751" mass="84000">MRPTELTYSCLLAAQRALRPQPVAHQHYCQQVRAVSVRAMRAAARATAQQQAATANTRKTAADRRSAAQRKHDPYRPVTASQLVVGSLPMDLQRAAHLLHRAVQDENWSVALANYRLLADRNVAKAVTAEDFTALIRHLGRSILQNGAYMPSDTEIKRLSDLFAHFRRDYRPFEIPDDVYGILIDAYARRENTLGMDEVWNLIFEDGVQPSLKLYNATIQLYSKQAILGPAERVFRALLERQDIQPDDTTLAALIKARAAGSDVDGALELTSLWLDSSRTPHIKLFNSLLMAYRKAHKVDAIKSVLQHLDKHNILPNIITYNVIIDMYAKAGLVDEALAILKRMKLDSEAEPWRAHCAPDIFTLNSLIEMYVKIDDMETAVELFESMHTYHTAPDVVTFTTIMNGYRIRADVEKVEKYFQLMTHEHGIRPTASPYSVLVATYAASGNVTRVREVYDELIKQNIVPNRKVYRSLIWAHEIAGDPKGAAEWYWTMRKREITPDHQAVATAIRSQVWYAAPADEMFMSVNRIYADAELCSVVQTDVVNQLIHAHLRYGRSVTGVIASAYETEMRGRRLKPNYHTLNTLLSRGILPSPIASDPRHSDATRFRELLTRVEAEKAATDEQTLNSTSLSAEVNTAPPPPPPPLQPKTPLTDPTETAPIPLFPPDVTVSALSDPSLDPLICALDQLAEEHLGRQPADAKAAEARALLAVYRDIVATGSLIPRATIFRLAGAVDELVGPLEWERLCKGTV</sequence>
<feature type="repeat" description="PPR" evidence="2">
    <location>
        <begin position="360"/>
        <end position="394"/>
    </location>
</feature>
<dbReference type="Gene3D" id="1.25.40.10">
    <property type="entry name" value="Tetratricopeptide repeat domain"/>
    <property type="match status" value="3"/>
</dbReference>
<dbReference type="NCBIfam" id="TIGR00756">
    <property type="entry name" value="PPR"/>
    <property type="match status" value="4"/>
</dbReference>